<reference evidence="2 3" key="1">
    <citation type="submission" date="2018-12" db="EMBL/GenBank/DDBJ databases">
        <authorList>
            <person name="Yu L."/>
        </authorList>
    </citation>
    <scope>NUCLEOTIDE SEQUENCE [LARGE SCALE GENOMIC DNA]</scope>
    <source>
        <strain evidence="2 3">HAW-EB2</strain>
    </source>
</reference>
<dbReference type="InterPro" id="IPR029044">
    <property type="entry name" value="Nucleotide-diphossugar_trans"/>
</dbReference>
<feature type="domain" description="Glycosyltransferase 2-like" evidence="1">
    <location>
        <begin position="8"/>
        <end position="122"/>
    </location>
</feature>
<evidence type="ECO:0000313" key="3">
    <source>
        <dbReference type="Proteomes" id="UP000267448"/>
    </source>
</evidence>
<proteinExistence type="predicted"/>
<dbReference type="AlphaFoldDB" id="A0A3S0KVA0"/>
<dbReference type="InterPro" id="IPR001173">
    <property type="entry name" value="Glyco_trans_2-like"/>
</dbReference>
<dbReference type="EMBL" id="RXNU01000004">
    <property type="protein sequence ID" value="RTR39306.1"/>
    <property type="molecule type" value="Genomic_DNA"/>
</dbReference>
<name>A0A3S0KVA0_9GAMM</name>
<organism evidence="2 3">
    <name type="scientific">Shewanella canadensis</name>
    <dbReference type="NCBI Taxonomy" id="271096"/>
    <lineage>
        <taxon>Bacteria</taxon>
        <taxon>Pseudomonadati</taxon>
        <taxon>Pseudomonadota</taxon>
        <taxon>Gammaproteobacteria</taxon>
        <taxon>Alteromonadales</taxon>
        <taxon>Shewanellaceae</taxon>
        <taxon>Shewanella</taxon>
    </lineage>
</organism>
<protein>
    <submittedName>
        <fullName evidence="2">Glycosyltransferase family 2 protein</fullName>
    </submittedName>
</protein>
<sequence length="224" mass="24590">MDTSKVAIVIPAFNEAQTIQSVICELQDTVSGVDIIVVDDGSSDDTAAKASALDITLVSQGTNRGYSEAINRGFSFAAASGKYEYVVTVDADGQHDPQSVLQVIQAASGGDIDIVIGQRSKHARISEMVFALYFRLKFGIKDPLCGLRLYRLSMFTQYGKFETFDSIGSELMTWALVKGKHYSTVDVNIRDRLDKPRFGSGIKVNLRILKSLWSTISFIRGSKM</sequence>
<accession>A0A3S0KVA0</accession>
<dbReference type="CDD" id="cd04179">
    <property type="entry name" value="DPM_DPG-synthase_like"/>
    <property type="match status" value="1"/>
</dbReference>
<keyword evidence="2" id="KW-0808">Transferase</keyword>
<evidence type="ECO:0000313" key="2">
    <source>
        <dbReference type="EMBL" id="RTR39306.1"/>
    </source>
</evidence>
<dbReference type="Proteomes" id="UP000267448">
    <property type="component" value="Unassembled WGS sequence"/>
</dbReference>
<dbReference type="RefSeq" id="WP_126520174.1">
    <property type="nucleotide sequence ID" value="NZ_RXNU01000004.1"/>
</dbReference>
<dbReference type="PANTHER" id="PTHR48090">
    <property type="entry name" value="UNDECAPRENYL-PHOSPHATE 4-DEOXY-4-FORMAMIDO-L-ARABINOSE TRANSFERASE-RELATED"/>
    <property type="match status" value="1"/>
</dbReference>
<dbReference type="PANTHER" id="PTHR48090:SF7">
    <property type="entry name" value="RFBJ PROTEIN"/>
    <property type="match status" value="1"/>
</dbReference>
<evidence type="ECO:0000259" key="1">
    <source>
        <dbReference type="Pfam" id="PF00535"/>
    </source>
</evidence>
<dbReference type="SUPFAM" id="SSF53448">
    <property type="entry name" value="Nucleotide-diphospho-sugar transferases"/>
    <property type="match status" value="1"/>
</dbReference>
<dbReference type="OrthoDB" id="9804335at2"/>
<dbReference type="Gene3D" id="3.90.550.10">
    <property type="entry name" value="Spore Coat Polysaccharide Biosynthesis Protein SpsA, Chain A"/>
    <property type="match status" value="1"/>
</dbReference>
<gene>
    <name evidence="2" type="ORF">EKG38_10375</name>
</gene>
<dbReference type="Pfam" id="PF00535">
    <property type="entry name" value="Glycos_transf_2"/>
    <property type="match status" value="1"/>
</dbReference>
<keyword evidence="3" id="KW-1185">Reference proteome</keyword>
<dbReference type="GO" id="GO:0016740">
    <property type="term" value="F:transferase activity"/>
    <property type="evidence" value="ECO:0007669"/>
    <property type="project" value="UniProtKB-KW"/>
</dbReference>
<comment type="caution">
    <text evidence="2">The sequence shown here is derived from an EMBL/GenBank/DDBJ whole genome shotgun (WGS) entry which is preliminary data.</text>
</comment>
<dbReference type="InterPro" id="IPR050256">
    <property type="entry name" value="Glycosyltransferase_2"/>
</dbReference>